<dbReference type="InterPro" id="IPR018214">
    <property type="entry name" value="GluRdtase_CS"/>
</dbReference>
<evidence type="ECO:0000256" key="13">
    <source>
        <dbReference type="PIRSR" id="PIRSR000445-4"/>
    </source>
</evidence>
<evidence type="ECO:0000256" key="12">
    <source>
        <dbReference type="PIRSR" id="PIRSR000445-3"/>
    </source>
</evidence>
<protein>
    <recommendedName>
        <fullName evidence="8 9">Glutamyl-tRNA reductase</fullName>
        <shortName evidence="9">GluTR</shortName>
        <ecNumber evidence="3 9">1.2.1.70</ecNumber>
    </recommendedName>
</protein>
<dbReference type="SUPFAM" id="SSF69742">
    <property type="entry name" value="Glutamyl tRNA-reductase catalytic, N-terminal domain"/>
    <property type="match status" value="1"/>
</dbReference>
<dbReference type="PANTHER" id="PTHR43013:SF1">
    <property type="entry name" value="GLUTAMYL-TRNA REDUCTASE"/>
    <property type="match status" value="1"/>
</dbReference>
<evidence type="ECO:0000256" key="2">
    <source>
        <dbReference type="ARBA" id="ARBA00005916"/>
    </source>
</evidence>
<evidence type="ECO:0000256" key="9">
    <source>
        <dbReference type="HAMAP-Rule" id="MF_00087"/>
    </source>
</evidence>
<name>I4C6T5_DESTA</name>
<dbReference type="InterPro" id="IPR015896">
    <property type="entry name" value="4pyrrol_synth_GluRdtase_dimer"/>
</dbReference>
<evidence type="ECO:0000313" key="18">
    <source>
        <dbReference type="EMBL" id="AFM25276.1"/>
    </source>
</evidence>
<evidence type="ECO:0000256" key="8">
    <source>
        <dbReference type="ARBA" id="ARBA00068659"/>
    </source>
</evidence>
<dbReference type="CDD" id="cd05213">
    <property type="entry name" value="NAD_bind_Glutamyl_tRNA_reduct"/>
    <property type="match status" value="1"/>
</dbReference>
<dbReference type="KEGG" id="dti:Desti_2596"/>
<dbReference type="eggNOG" id="COG0373">
    <property type="taxonomic scope" value="Bacteria"/>
</dbReference>
<sequence>MSILVIGLNHATAPVEIREKVTFPGDSEGHSTRFFSGLDGVEEVMILSTCNRAEVFVVADDAEARKEAIVQGIGQVHGIDPEPIRDFLYIKTEAEAVRHVFRVASSLDSMVIGEPQILGQVKESFRKATKVNATGPILNRLMHRSFFSAKRVRTETEIGSAAVSVAYVAVELARKILGELADKAVLLVGAGEMAELAARHLIAQVTRPIVVVNRTFENACSLAVDLRGLALRMEKLEDGLIDADVAITSTGSCEPLITKDRMNRVMRKRRYRPIFIIDIAIPRDVEPQVNDIDGVYLYNIDDLQAVVSENLGERKQEALKGERIVEEEVGKFMNWKSSLGCTPTIIALREKLETIRTGELTRMNGKLSRLSPAEREIVELISKSIINKIAHDPILFLKKAGGRTRESFYLDTAQRMFGLDANRLEEHRTEESSIEEEIDDRYQG</sequence>
<dbReference type="PIRSF" id="PIRSF000445">
    <property type="entry name" value="4pyrrol_synth_GluRdtase"/>
    <property type="match status" value="1"/>
</dbReference>
<dbReference type="PANTHER" id="PTHR43013">
    <property type="entry name" value="GLUTAMYL-TRNA REDUCTASE"/>
    <property type="match status" value="1"/>
</dbReference>
<dbReference type="GO" id="GO:0019353">
    <property type="term" value="P:protoporphyrinogen IX biosynthetic process from glutamate"/>
    <property type="evidence" value="ECO:0007669"/>
    <property type="project" value="TreeGrafter"/>
</dbReference>
<dbReference type="AlphaFoldDB" id="I4C6T5"/>
<dbReference type="InterPro" id="IPR036343">
    <property type="entry name" value="GluRdtase_N_sf"/>
</dbReference>
<dbReference type="FunFam" id="3.40.50.720:FF:000031">
    <property type="entry name" value="Glutamyl-tRNA reductase"/>
    <property type="match status" value="1"/>
</dbReference>
<dbReference type="Gene3D" id="3.40.50.720">
    <property type="entry name" value="NAD(P)-binding Rossmann-like Domain"/>
    <property type="match status" value="1"/>
</dbReference>
<dbReference type="RefSeq" id="WP_014810418.1">
    <property type="nucleotide sequence ID" value="NC_018025.1"/>
</dbReference>
<dbReference type="InterPro" id="IPR015895">
    <property type="entry name" value="4pyrrol_synth_GluRdtase_N"/>
</dbReference>
<comment type="pathway">
    <text evidence="1 9 14">Porphyrin-containing compound metabolism; protoporphyrin-IX biosynthesis; 5-aminolevulinate from L-glutamyl-tRNA(Glu): step 1/2.</text>
</comment>
<evidence type="ECO:0000256" key="11">
    <source>
        <dbReference type="PIRSR" id="PIRSR000445-2"/>
    </source>
</evidence>
<dbReference type="SUPFAM" id="SSF69075">
    <property type="entry name" value="Glutamyl tRNA-reductase dimerization domain"/>
    <property type="match status" value="1"/>
</dbReference>
<feature type="domain" description="Quinate/shikimate 5-dehydrogenase/glutamyl-tRNA reductase" evidence="16">
    <location>
        <begin position="171"/>
        <end position="306"/>
    </location>
</feature>
<dbReference type="STRING" id="706587.Desti_2596"/>
<dbReference type="SUPFAM" id="SSF51735">
    <property type="entry name" value="NAD(P)-binding Rossmann-fold domains"/>
    <property type="match status" value="1"/>
</dbReference>
<dbReference type="InterPro" id="IPR036453">
    <property type="entry name" value="GluRdtase_dimer_dom_sf"/>
</dbReference>
<organism evidence="18 19">
    <name type="scientific">Desulfomonile tiedjei (strain ATCC 49306 / DSM 6799 / DCB-1)</name>
    <dbReference type="NCBI Taxonomy" id="706587"/>
    <lineage>
        <taxon>Bacteria</taxon>
        <taxon>Pseudomonadati</taxon>
        <taxon>Thermodesulfobacteriota</taxon>
        <taxon>Desulfomonilia</taxon>
        <taxon>Desulfomonilales</taxon>
        <taxon>Desulfomonilaceae</taxon>
        <taxon>Desulfomonile</taxon>
    </lineage>
</organism>
<keyword evidence="4 9" id="KW-0521">NADP</keyword>
<comment type="domain">
    <text evidence="9">Possesses an unusual extended V-shaped dimeric structure with each monomer consisting of three distinct domains arranged along a curved 'spinal' alpha-helix. The N-terminal catalytic domain specifically recognizes the glutamate moiety of the substrate. The second domain is the NADPH-binding domain, and the third C-terminal domain is responsible for dimerization.</text>
</comment>
<dbReference type="InterPro" id="IPR000343">
    <property type="entry name" value="4pyrrol_synth_GluRdtase"/>
</dbReference>
<dbReference type="UniPathway" id="UPA00251">
    <property type="reaction ID" value="UER00316"/>
</dbReference>
<accession>I4C6T5</accession>
<comment type="subunit">
    <text evidence="9">Homodimer.</text>
</comment>
<evidence type="ECO:0000256" key="6">
    <source>
        <dbReference type="ARBA" id="ARBA00023244"/>
    </source>
</evidence>
<dbReference type="Proteomes" id="UP000006055">
    <property type="component" value="Chromosome"/>
</dbReference>
<feature type="binding site" evidence="9 11">
    <location>
        <position position="120"/>
    </location>
    <ligand>
        <name>substrate</name>
    </ligand>
</feature>
<evidence type="ECO:0000256" key="3">
    <source>
        <dbReference type="ARBA" id="ARBA00012970"/>
    </source>
</evidence>
<dbReference type="PATRIC" id="fig|706587.4.peg.2972"/>
<evidence type="ECO:0000256" key="4">
    <source>
        <dbReference type="ARBA" id="ARBA00022857"/>
    </source>
</evidence>
<dbReference type="GO" id="GO:0050661">
    <property type="term" value="F:NADP binding"/>
    <property type="evidence" value="ECO:0007669"/>
    <property type="project" value="InterPro"/>
</dbReference>
<reference evidence="19" key="1">
    <citation type="submission" date="2012-06" db="EMBL/GenBank/DDBJ databases">
        <title>Complete sequence of chromosome of Desulfomonile tiedjei DSM 6799.</title>
        <authorList>
            <person name="Lucas S."/>
            <person name="Copeland A."/>
            <person name="Lapidus A."/>
            <person name="Glavina del Rio T."/>
            <person name="Dalin E."/>
            <person name="Tice H."/>
            <person name="Bruce D."/>
            <person name="Goodwin L."/>
            <person name="Pitluck S."/>
            <person name="Peters L."/>
            <person name="Ovchinnikova G."/>
            <person name="Zeytun A."/>
            <person name="Lu M."/>
            <person name="Kyrpides N."/>
            <person name="Mavromatis K."/>
            <person name="Ivanova N."/>
            <person name="Brettin T."/>
            <person name="Detter J.C."/>
            <person name="Han C."/>
            <person name="Larimer F."/>
            <person name="Land M."/>
            <person name="Hauser L."/>
            <person name="Markowitz V."/>
            <person name="Cheng J.-F."/>
            <person name="Hugenholtz P."/>
            <person name="Woyke T."/>
            <person name="Wu D."/>
            <person name="Spring S."/>
            <person name="Schroeder M."/>
            <person name="Brambilla E."/>
            <person name="Klenk H.-P."/>
            <person name="Eisen J.A."/>
        </authorList>
    </citation>
    <scope>NUCLEOTIDE SEQUENCE [LARGE SCALE GENOMIC DNA]</scope>
    <source>
        <strain evidence="19">ATCC 49306 / DSM 6799 / DCB-1</strain>
    </source>
</reference>
<dbReference type="Pfam" id="PF00745">
    <property type="entry name" value="GlutR_dimer"/>
    <property type="match status" value="1"/>
</dbReference>
<dbReference type="HAMAP" id="MF_00087">
    <property type="entry name" value="Glu_tRNA_reductase"/>
    <property type="match status" value="1"/>
</dbReference>
<dbReference type="Gene3D" id="3.30.460.30">
    <property type="entry name" value="Glutamyl-tRNA reductase, N-terminal domain"/>
    <property type="match status" value="1"/>
</dbReference>
<feature type="binding site" evidence="9 12">
    <location>
        <begin position="189"/>
        <end position="194"/>
    </location>
    <ligand>
        <name>NADP(+)</name>
        <dbReference type="ChEBI" id="CHEBI:58349"/>
    </ligand>
</feature>
<feature type="binding site" evidence="9 11">
    <location>
        <begin position="114"/>
        <end position="116"/>
    </location>
    <ligand>
        <name>substrate</name>
    </ligand>
</feature>
<dbReference type="Pfam" id="PF01488">
    <property type="entry name" value="Shikimate_DH"/>
    <property type="match status" value="1"/>
</dbReference>
<evidence type="ECO:0000256" key="7">
    <source>
        <dbReference type="ARBA" id="ARBA00047464"/>
    </source>
</evidence>
<comment type="miscellaneous">
    <text evidence="9">During catalysis, the active site Cys acts as a nucleophile attacking the alpha-carbonyl group of tRNA-bound glutamate with the formation of a thioester intermediate between enzyme and glutamate, and the concomitant release of tRNA(Glu). The thioester intermediate is finally reduced by direct hydride transfer from NADPH, to form the product GSA.</text>
</comment>
<comment type="function">
    <text evidence="9">Catalyzes the NADPH-dependent reduction of glutamyl-tRNA(Glu) to glutamate 1-semialdehyde (GSA).</text>
</comment>
<keyword evidence="6 9" id="KW-0627">Porphyrin biosynthesis</keyword>
<feature type="binding site" evidence="9 11">
    <location>
        <begin position="49"/>
        <end position="52"/>
    </location>
    <ligand>
        <name>substrate</name>
    </ligand>
</feature>
<evidence type="ECO:0000256" key="10">
    <source>
        <dbReference type="PIRSR" id="PIRSR000445-1"/>
    </source>
</evidence>
<feature type="site" description="Important for activity" evidence="9 13">
    <location>
        <position position="99"/>
    </location>
</feature>
<keyword evidence="5 9" id="KW-0560">Oxidoreductase</keyword>
<evidence type="ECO:0000259" key="15">
    <source>
        <dbReference type="Pfam" id="PF00745"/>
    </source>
</evidence>
<evidence type="ECO:0000256" key="5">
    <source>
        <dbReference type="ARBA" id="ARBA00023002"/>
    </source>
</evidence>
<dbReference type="Pfam" id="PF05201">
    <property type="entry name" value="GlutR_N"/>
    <property type="match status" value="1"/>
</dbReference>
<dbReference type="PROSITE" id="PS00747">
    <property type="entry name" value="GLUTR"/>
    <property type="match status" value="1"/>
</dbReference>
<dbReference type="FunFam" id="3.30.460.30:FF:000001">
    <property type="entry name" value="Glutamyl-tRNA reductase"/>
    <property type="match status" value="1"/>
</dbReference>
<dbReference type="InterPro" id="IPR006151">
    <property type="entry name" value="Shikm_DH/Glu-tRNA_Rdtase"/>
</dbReference>
<comment type="catalytic activity">
    <reaction evidence="7 9 14">
        <text>(S)-4-amino-5-oxopentanoate + tRNA(Glu) + NADP(+) = L-glutamyl-tRNA(Glu) + NADPH + H(+)</text>
        <dbReference type="Rhea" id="RHEA:12344"/>
        <dbReference type="Rhea" id="RHEA-COMP:9663"/>
        <dbReference type="Rhea" id="RHEA-COMP:9680"/>
        <dbReference type="ChEBI" id="CHEBI:15378"/>
        <dbReference type="ChEBI" id="CHEBI:57501"/>
        <dbReference type="ChEBI" id="CHEBI:57783"/>
        <dbReference type="ChEBI" id="CHEBI:58349"/>
        <dbReference type="ChEBI" id="CHEBI:78442"/>
        <dbReference type="ChEBI" id="CHEBI:78520"/>
        <dbReference type="EC" id="1.2.1.70"/>
    </reaction>
</comment>
<evidence type="ECO:0000259" key="17">
    <source>
        <dbReference type="Pfam" id="PF05201"/>
    </source>
</evidence>
<dbReference type="OrthoDB" id="110209at2"/>
<proteinExistence type="inferred from homology"/>
<dbReference type="GO" id="GO:0008883">
    <property type="term" value="F:glutamyl-tRNA reductase activity"/>
    <property type="evidence" value="ECO:0007669"/>
    <property type="project" value="UniProtKB-UniRule"/>
</dbReference>
<dbReference type="EMBL" id="CP003360">
    <property type="protein sequence ID" value="AFM25276.1"/>
    <property type="molecule type" value="Genomic_DNA"/>
</dbReference>
<dbReference type="EC" id="1.2.1.70" evidence="3 9"/>
<feature type="domain" description="Tetrapyrrole biosynthesis glutamyl-tRNA reductase dimerisation" evidence="15">
    <location>
        <begin position="322"/>
        <end position="419"/>
    </location>
</feature>
<evidence type="ECO:0000259" key="16">
    <source>
        <dbReference type="Pfam" id="PF01488"/>
    </source>
</evidence>
<evidence type="ECO:0000313" key="19">
    <source>
        <dbReference type="Proteomes" id="UP000006055"/>
    </source>
</evidence>
<dbReference type="HOGENOM" id="CLU_035113_2_2_7"/>
<comment type="similarity">
    <text evidence="2 9 14">Belongs to the glutamyl-tRNA reductase family.</text>
</comment>
<gene>
    <name evidence="9" type="primary">hemA</name>
    <name evidence="18" type="ordered locus">Desti_2596</name>
</gene>
<feature type="domain" description="Glutamyl-tRNA reductase N-terminal" evidence="17">
    <location>
        <begin position="6"/>
        <end position="156"/>
    </location>
</feature>
<feature type="active site" description="Nucleophile" evidence="9 10">
    <location>
        <position position="50"/>
    </location>
</feature>
<dbReference type="InterPro" id="IPR036291">
    <property type="entry name" value="NAD(P)-bd_dom_sf"/>
</dbReference>
<feature type="binding site" evidence="9 11">
    <location>
        <position position="109"/>
    </location>
    <ligand>
        <name>substrate</name>
    </ligand>
</feature>
<evidence type="ECO:0000256" key="14">
    <source>
        <dbReference type="RuleBase" id="RU000584"/>
    </source>
</evidence>
<evidence type="ECO:0000256" key="1">
    <source>
        <dbReference type="ARBA" id="ARBA00005059"/>
    </source>
</evidence>
<keyword evidence="19" id="KW-1185">Reference proteome</keyword>
<dbReference type="NCBIfam" id="TIGR01035">
    <property type="entry name" value="hemA"/>
    <property type="match status" value="1"/>
</dbReference>